<keyword evidence="2" id="KW-0808">Transferase</keyword>
<accession>A0A1M4SLZ9</accession>
<sequence length="286" mass="31654">MSTNSEQNTGKKINKLQQQVATEETYSLKVPENYERYFVPVIGKPLAKELLAHASLQKGERVLDVACGSGIVARLASRKIGQTGSVTGLDMNPGMLAVARSTTQETGPITWRESGAEAMPFRDKTFDVALCQLGLQFMEDQSAALKEMQRVLVTGGRLTLNVPGPAGPVFAIFAEAMERHIGTRAAEFIHHVFSLDSTTRLRQLISKASFRNIEIHPRNKMLHLPAPKAFFWQYIHSTPLIDVVSGADKNARESLEQEVTSKWRDFVQDDGTLAYSQRIILASAVK</sequence>
<dbReference type="STRING" id="1194090.SAMN05443144_10171"/>
<evidence type="ECO:0000313" key="3">
    <source>
        <dbReference type="Proteomes" id="UP000184041"/>
    </source>
</evidence>
<keyword evidence="2" id="KW-0830">Ubiquinone</keyword>
<feature type="domain" description="Methyltransferase type 11" evidence="1">
    <location>
        <begin position="63"/>
        <end position="159"/>
    </location>
</feature>
<name>A0A1M4SLZ9_9BACT</name>
<dbReference type="SUPFAM" id="SSF53335">
    <property type="entry name" value="S-adenosyl-L-methionine-dependent methyltransferases"/>
    <property type="match status" value="1"/>
</dbReference>
<proteinExistence type="predicted"/>
<dbReference type="PANTHER" id="PTHR43591">
    <property type="entry name" value="METHYLTRANSFERASE"/>
    <property type="match status" value="1"/>
</dbReference>
<dbReference type="AlphaFoldDB" id="A0A1M4SLZ9"/>
<dbReference type="GO" id="GO:0032259">
    <property type="term" value="P:methylation"/>
    <property type="evidence" value="ECO:0007669"/>
    <property type="project" value="UniProtKB-KW"/>
</dbReference>
<dbReference type="InterPro" id="IPR029063">
    <property type="entry name" value="SAM-dependent_MTases_sf"/>
</dbReference>
<dbReference type="Proteomes" id="UP000184041">
    <property type="component" value="Unassembled WGS sequence"/>
</dbReference>
<dbReference type="Pfam" id="PF08241">
    <property type="entry name" value="Methyltransf_11"/>
    <property type="match status" value="1"/>
</dbReference>
<dbReference type="Gene3D" id="3.40.50.150">
    <property type="entry name" value="Vaccinia Virus protein VP39"/>
    <property type="match status" value="1"/>
</dbReference>
<keyword evidence="2" id="KW-0489">Methyltransferase</keyword>
<protein>
    <submittedName>
        <fullName evidence="2">Ubiquinone/menaquinone biosynthesis C-methylase UbiE</fullName>
    </submittedName>
</protein>
<evidence type="ECO:0000259" key="1">
    <source>
        <dbReference type="Pfam" id="PF08241"/>
    </source>
</evidence>
<dbReference type="EMBL" id="FQUS01000001">
    <property type="protein sequence ID" value="SHE33226.1"/>
    <property type="molecule type" value="Genomic_DNA"/>
</dbReference>
<reference evidence="2 3" key="1">
    <citation type="submission" date="2016-11" db="EMBL/GenBank/DDBJ databases">
        <authorList>
            <person name="Jaros S."/>
            <person name="Januszkiewicz K."/>
            <person name="Wedrychowicz H."/>
        </authorList>
    </citation>
    <scope>NUCLEOTIDE SEQUENCE [LARGE SCALE GENOMIC DNA]</scope>
    <source>
        <strain evidence="2 3">DSM 21986</strain>
    </source>
</reference>
<dbReference type="GO" id="GO:0008757">
    <property type="term" value="F:S-adenosylmethionine-dependent methyltransferase activity"/>
    <property type="evidence" value="ECO:0007669"/>
    <property type="project" value="InterPro"/>
</dbReference>
<organism evidence="2 3">
    <name type="scientific">Fodinibius roseus</name>
    <dbReference type="NCBI Taxonomy" id="1194090"/>
    <lineage>
        <taxon>Bacteria</taxon>
        <taxon>Pseudomonadati</taxon>
        <taxon>Balneolota</taxon>
        <taxon>Balneolia</taxon>
        <taxon>Balneolales</taxon>
        <taxon>Balneolaceae</taxon>
        <taxon>Fodinibius</taxon>
    </lineage>
</organism>
<dbReference type="CDD" id="cd02440">
    <property type="entry name" value="AdoMet_MTases"/>
    <property type="match status" value="1"/>
</dbReference>
<dbReference type="PANTHER" id="PTHR43591:SF24">
    <property type="entry name" value="2-METHOXY-6-POLYPRENYL-1,4-BENZOQUINOL METHYLASE, MITOCHONDRIAL"/>
    <property type="match status" value="1"/>
</dbReference>
<keyword evidence="3" id="KW-1185">Reference proteome</keyword>
<dbReference type="RefSeq" id="WP_170864229.1">
    <property type="nucleotide sequence ID" value="NZ_FQUS01000001.1"/>
</dbReference>
<evidence type="ECO:0000313" key="2">
    <source>
        <dbReference type="EMBL" id="SHE33226.1"/>
    </source>
</evidence>
<gene>
    <name evidence="2" type="ORF">SAMN05443144_10171</name>
</gene>
<dbReference type="InterPro" id="IPR013216">
    <property type="entry name" value="Methyltransf_11"/>
</dbReference>